<protein>
    <submittedName>
        <fullName evidence="3">YwdI family protein</fullName>
    </submittedName>
</protein>
<dbReference type="RefSeq" id="WP_322446052.1">
    <property type="nucleotide sequence ID" value="NZ_JAXOFX010000004.1"/>
</dbReference>
<dbReference type="EMBL" id="JAXOFX010000004">
    <property type="protein sequence ID" value="MDZ5471752.1"/>
    <property type="molecule type" value="Genomic_DNA"/>
</dbReference>
<feature type="region of interest" description="Disordered" evidence="2">
    <location>
        <begin position="46"/>
        <end position="71"/>
    </location>
</feature>
<feature type="coiled-coil region" evidence="1">
    <location>
        <begin position="2"/>
        <end position="29"/>
    </location>
</feature>
<gene>
    <name evidence="3" type="ORF">SM124_08330</name>
</gene>
<proteinExistence type="predicted"/>
<dbReference type="InterPro" id="IPR035218">
    <property type="entry name" value="DUF5327"/>
</dbReference>
<reference evidence="3 4" key="1">
    <citation type="submission" date="2023-11" db="EMBL/GenBank/DDBJ databases">
        <title>Bacillus jintuensis, isolated from a mudflat on the Beibu Gulf coast.</title>
        <authorList>
            <person name="Li M."/>
        </authorList>
    </citation>
    <scope>NUCLEOTIDE SEQUENCE [LARGE SCALE GENOMIC DNA]</scope>
    <source>
        <strain evidence="3 4">31A1R</strain>
    </source>
</reference>
<name>A0ABU5IX62_9BACI</name>
<dbReference type="Proteomes" id="UP001290455">
    <property type="component" value="Unassembled WGS sequence"/>
</dbReference>
<evidence type="ECO:0000256" key="1">
    <source>
        <dbReference type="SAM" id="Coils"/>
    </source>
</evidence>
<feature type="region of interest" description="Disordered" evidence="2">
    <location>
        <begin position="76"/>
        <end position="95"/>
    </location>
</feature>
<comment type="caution">
    <text evidence="3">The sequence shown here is derived from an EMBL/GenBank/DDBJ whole genome shotgun (WGS) entry which is preliminary data.</text>
</comment>
<feature type="compositionally biased region" description="Polar residues" evidence="2">
    <location>
        <begin position="55"/>
        <end position="71"/>
    </location>
</feature>
<keyword evidence="4" id="KW-1185">Reference proteome</keyword>
<organism evidence="3 4">
    <name type="scientific">Robertmurraya mangrovi</name>
    <dbReference type="NCBI Taxonomy" id="3098077"/>
    <lineage>
        <taxon>Bacteria</taxon>
        <taxon>Bacillati</taxon>
        <taxon>Bacillota</taxon>
        <taxon>Bacilli</taxon>
        <taxon>Bacillales</taxon>
        <taxon>Bacillaceae</taxon>
        <taxon>Robertmurraya</taxon>
    </lineage>
</organism>
<accession>A0ABU5IX62</accession>
<evidence type="ECO:0000313" key="4">
    <source>
        <dbReference type="Proteomes" id="UP001290455"/>
    </source>
</evidence>
<evidence type="ECO:0000256" key="2">
    <source>
        <dbReference type="SAM" id="MobiDB-lite"/>
    </source>
</evidence>
<sequence length="95" mass="10749">MSISIERLLKKMEEEIREAKASRSDSRIRERIHAIKTLCELALDQEGAEKPKTSRGFNSFPSQAQVPSQSPIIVNQPTKKVEMDNEANGDSLFDF</sequence>
<keyword evidence="1" id="KW-0175">Coiled coil</keyword>
<evidence type="ECO:0000313" key="3">
    <source>
        <dbReference type="EMBL" id="MDZ5471752.1"/>
    </source>
</evidence>
<dbReference type="Pfam" id="PF17261">
    <property type="entry name" value="DUF5327"/>
    <property type="match status" value="1"/>
</dbReference>